<evidence type="ECO:0000256" key="2">
    <source>
        <dbReference type="ARBA" id="ARBA00022723"/>
    </source>
</evidence>
<proteinExistence type="inferred from homology"/>
<dbReference type="RefSeq" id="WP_073294700.1">
    <property type="nucleotide sequence ID" value="NZ_FQUF01000003.1"/>
</dbReference>
<dbReference type="Pfam" id="PF00753">
    <property type="entry name" value="Lactamase_B"/>
    <property type="match status" value="1"/>
</dbReference>
<keyword evidence="3" id="KW-0378">Hydrolase</keyword>
<feature type="domain" description="Metallo-beta-lactamase" evidence="5">
    <location>
        <begin position="51"/>
        <end position="258"/>
    </location>
</feature>
<evidence type="ECO:0000313" key="7">
    <source>
        <dbReference type="Proteomes" id="UP000184128"/>
    </source>
</evidence>
<dbReference type="InterPro" id="IPR036866">
    <property type="entry name" value="RibonucZ/Hydroxyglut_hydro"/>
</dbReference>
<dbReference type="Gene3D" id="3.60.15.10">
    <property type="entry name" value="Ribonuclease Z/Hydroxyacylglutathione hydrolase-like"/>
    <property type="match status" value="1"/>
</dbReference>
<evidence type="ECO:0000313" key="6">
    <source>
        <dbReference type="EMBL" id="SHE30593.1"/>
    </source>
</evidence>
<dbReference type="SMART" id="SM00849">
    <property type="entry name" value="Lactamase_B"/>
    <property type="match status" value="1"/>
</dbReference>
<organism evidence="6 7">
    <name type="scientific">Atopostipes suicloacalis DSM 15692</name>
    <dbReference type="NCBI Taxonomy" id="1121025"/>
    <lineage>
        <taxon>Bacteria</taxon>
        <taxon>Bacillati</taxon>
        <taxon>Bacillota</taxon>
        <taxon>Bacilli</taxon>
        <taxon>Lactobacillales</taxon>
        <taxon>Carnobacteriaceae</taxon>
        <taxon>Atopostipes</taxon>
    </lineage>
</organism>
<dbReference type="STRING" id="1121025.SAMN02745249_00150"/>
<protein>
    <submittedName>
        <fullName evidence="6">Metallo-beta-lactamase superfamily protein</fullName>
    </submittedName>
</protein>
<reference evidence="6 7" key="1">
    <citation type="submission" date="2016-11" db="EMBL/GenBank/DDBJ databases">
        <authorList>
            <person name="Jaros S."/>
            <person name="Januszkiewicz K."/>
            <person name="Wedrychowicz H."/>
        </authorList>
    </citation>
    <scope>NUCLEOTIDE SEQUENCE [LARGE SCALE GENOMIC DNA]</scope>
    <source>
        <strain evidence="6 7">DSM 15692</strain>
    </source>
</reference>
<dbReference type="GO" id="GO:0016787">
    <property type="term" value="F:hydrolase activity"/>
    <property type="evidence" value="ECO:0007669"/>
    <property type="project" value="UniProtKB-KW"/>
</dbReference>
<sequence length="306" mass="35181">MVDQYIFHNMTFSWLDGPMLNTDGGTLFGPVPRALWGRYYPYNEYNQMPSTVDPILVQYENKNYLIDASLGVDKLTDKMKKIAGMQSEGNIKGSLQSLGLTREDIDVVMMTHMHNDHAGGLTYLDGEEIKSTYPNAVIYVNEKEWNDVRKPTARTKNTYLKENWEPVKNQVQTFTKRLEVAPGMTMEHTGGHSRGHSIIRFEQNGETLLHMADILLSFVHTNPLWVGGVDDYPMDSIYAKEKLMKEALANNYRFLFYHDPFYRVVEYTEDGRNIQYALKCSKESPIPMTEKQDKTHQVVGKLETST</sequence>
<evidence type="ECO:0000256" key="1">
    <source>
        <dbReference type="ARBA" id="ARBA00007749"/>
    </source>
</evidence>
<keyword evidence="7" id="KW-1185">Reference proteome</keyword>
<gene>
    <name evidence="6" type="ORF">SAMN02745249_00150</name>
</gene>
<dbReference type="InterPro" id="IPR051013">
    <property type="entry name" value="MBL_superfamily_lactonases"/>
</dbReference>
<evidence type="ECO:0000259" key="5">
    <source>
        <dbReference type="SMART" id="SM00849"/>
    </source>
</evidence>
<evidence type="ECO:0000256" key="4">
    <source>
        <dbReference type="ARBA" id="ARBA00022833"/>
    </source>
</evidence>
<dbReference type="PANTHER" id="PTHR42978:SF6">
    <property type="entry name" value="QUORUM-QUENCHING LACTONASE YTNP-RELATED"/>
    <property type="match status" value="1"/>
</dbReference>
<dbReference type="PANTHER" id="PTHR42978">
    <property type="entry name" value="QUORUM-QUENCHING LACTONASE YTNP-RELATED-RELATED"/>
    <property type="match status" value="1"/>
</dbReference>
<dbReference type="CDD" id="cd07728">
    <property type="entry name" value="YtnP-like_MBL-fold"/>
    <property type="match status" value="1"/>
</dbReference>
<accession>A0A1M4SED4</accession>
<dbReference type="AlphaFoldDB" id="A0A1M4SED4"/>
<dbReference type="OrthoDB" id="9802897at2"/>
<evidence type="ECO:0000256" key="3">
    <source>
        <dbReference type="ARBA" id="ARBA00022801"/>
    </source>
</evidence>
<keyword evidence="2" id="KW-0479">Metal-binding</keyword>
<dbReference type="GO" id="GO:0046872">
    <property type="term" value="F:metal ion binding"/>
    <property type="evidence" value="ECO:0007669"/>
    <property type="project" value="UniProtKB-KW"/>
</dbReference>
<dbReference type="EMBL" id="FQUF01000003">
    <property type="protein sequence ID" value="SHE30593.1"/>
    <property type="molecule type" value="Genomic_DNA"/>
</dbReference>
<dbReference type="InterPro" id="IPR001279">
    <property type="entry name" value="Metallo-B-lactamas"/>
</dbReference>
<comment type="similarity">
    <text evidence="1">Belongs to the metallo-beta-lactamase superfamily.</text>
</comment>
<dbReference type="Proteomes" id="UP000184128">
    <property type="component" value="Unassembled WGS sequence"/>
</dbReference>
<dbReference type="SUPFAM" id="SSF56281">
    <property type="entry name" value="Metallo-hydrolase/oxidoreductase"/>
    <property type="match status" value="1"/>
</dbReference>
<keyword evidence="4" id="KW-0862">Zinc</keyword>
<name>A0A1M4SED4_9LACT</name>